<evidence type="ECO:0000256" key="6">
    <source>
        <dbReference type="ARBA" id="ARBA00022842"/>
    </source>
</evidence>
<dbReference type="Gene3D" id="3.30.540.10">
    <property type="entry name" value="Fructose-1,6-Bisphosphatase, subunit A, domain 1"/>
    <property type="match status" value="1"/>
</dbReference>
<dbReference type="PROSITE" id="PS00629">
    <property type="entry name" value="IMP_1"/>
    <property type="match status" value="1"/>
</dbReference>
<accession>A0ABT4H9M5</accession>
<reference evidence="8" key="1">
    <citation type="submission" date="2022-12" db="EMBL/GenBank/DDBJ databases">
        <title>Whole genome sequence of Mycolicibacterium iranicum strain SBH312.</title>
        <authorList>
            <person name="Jani J."/>
            <person name="Arifin Mustapha Z."/>
            <person name="Ahmed K."/>
            <person name="Kai Ling C."/>
        </authorList>
    </citation>
    <scope>NUCLEOTIDE SEQUENCE</scope>
    <source>
        <strain evidence="8">SBH312</strain>
    </source>
</reference>
<keyword evidence="9" id="KW-1185">Reference proteome</keyword>
<dbReference type="InterPro" id="IPR020550">
    <property type="entry name" value="Inositol_monophosphatase_CS"/>
</dbReference>
<dbReference type="EC" id="3.1.3.25" evidence="7"/>
<evidence type="ECO:0000256" key="1">
    <source>
        <dbReference type="ARBA" id="ARBA00001033"/>
    </source>
</evidence>
<name>A0ABT4H9M5_MYCIR</name>
<sequence length="304" mass="31528">MCCDRGVSDAIPAPDPVLLREVAEQLAAEAAAFVRSRRLEVFGHSAAGTVSAGGDPAVRVKSTPTDPVTVVDTETERLLRERLAVLRPADAILGEEEGGPVGVEPGRLTWVLDPIDGTVNFLYGIPAYAVSVGVLCDGVPIAGAVADVAAEALYSAALGHGAHVRHGDATTELRCSQAAELSMALVGTGFAYERDRRRRQGESLAKLIHDVRDLRRIGSCALDLCMVAAGRLDAYYEDGVHLWDWAAGALIATEAGARVRPPATADGAGLMVAAAPGISAALDDALVRCGVSGESQAGTSVDPR</sequence>
<dbReference type="CDD" id="cd01639">
    <property type="entry name" value="IMPase"/>
    <property type="match status" value="1"/>
</dbReference>
<dbReference type="EMBL" id="JAPQYE010000001">
    <property type="protein sequence ID" value="MCZ0726879.1"/>
    <property type="molecule type" value="Genomic_DNA"/>
</dbReference>
<dbReference type="Proteomes" id="UP001084650">
    <property type="component" value="Unassembled WGS sequence"/>
</dbReference>
<dbReference type="Pfam" id="PF00459">
    <property type="entry name" value="Inositol_P"/>
    <property type="match status" value="1"/>
</dbReference>
<evidence type="ECO:0000256" key="7">
    <source>
        <dbReference type="RuleBase" id="RU364068"/>
    </source>
</evidence>
<dbReference type="Gene3D" id="3.40.190.80">
    <property type="match status" value="1"/>
</dbReference>
<evidence type="ECO:0000256" key="5">
    <source>
        <dbReference type="ARBA" id="ARBA00022801"/>
    </source>
</evidence>
<gene>
    <name evidence="8" type="ORF">OY187_02360</name>
</gene>
<dbReference type="PANTHER" id="PTHR20854:SF4">
    <property type="entry name" value="INOSITOL-1-MONOPHOSPHATASE-RELATED"/>
    <property type="match status" value="1"/>
</dbReference>
<dbReference type="PRINTS" id="PR00377">
    <property type="entry name" value="IMPHPHTASES"/>
</dbReference>
<dbReference type="SUPFAM" id="SSF56655">
    <property type="entry name" value="Carbohydrate phosphatase"/>
    <property type="match status" value="1"/>
</dbReference>
<keyword evidence="6 7" id="KW-0460">Magnesium</keyword>
<evidence type="ECO:0000256" key="3">
    <source>
        <dbReference type="ARBA" id="ARBA00009759"/>
    </source>
</evidence>
<keyword evidence="5 7" id="KW-0378">Hydrolase</keyword>
<evidence type="ECO:0000256" key="4">
    <source>
        <dbReference type="ARBA" id="ARBA00022723"/>
    </source>
</evidence>
<dbReference type="PANTHER" id="PTHR20854">
    <property type="entry name" value="INOSITOL MONOPHOSPHATASE"/>
    <property type="match status" value="1"/>
</dbReference>
<organism evidence="8 9">
    <name type="scientific">Mycolicibacterium iranicum</name>
    <name type="common">Mycobacterium iranicum</name>
    <dbReference type="NCBI Taxonomy" id="912594"/>
    <lineage>
        <taxon>Bacteria</taxon>
        <taxon>Bacillati</taxon>
        <taxon>Actinomycetota</taxon>
        <taxon>Actinomycetes</taxon>
        <taxon>Mycobacteriales</taxon>
        <taxon>Mycobacteriaceae</taxon>
        <taxon>Mycolicibacterium</taxon>
    </lineage>
</organism>
<comment type="cofactor">
    <cofactor evidence="2 7">
        <name>Mg(2+)</name>
        <dbReference type="ChEBI" id="CHEBI:18420"/>
    </cofactor>
</comment>
<dbReference type="InterPro" id="IPR033942">
    <property type="entry name" value="IMPase"/>
</dbReference>
<evidence type="ECO:0000256" key="2">
    <source>
        <dbReference type="ARBA" id="ARBA00001946"/>
    </source>
</evidence>
<keyword evidence="4 7" id="KW-0479">Metal-binding</keyword>
<comment type="caution">
    <text evidence="8">The sequence shown here is derived from an EMBL/GenBank/DDBJ whole genome shotgun (WGS) entry which is preliminary data.</text>
</comment>
<protein>
    <recommendedName>
        <fullName evidence="7">Inositol-1-monophosphatase</fullName>
        <ecNumber evidence="7">3.1.3.25</ecNumber>
    </recommendedName>
</protein>
<proteinExistence type="inferred from homology"/>
<dbReference type="InterPro" id="IPR020583">
    <property type="entry name" value="Inositol_monoP_metal-BS"/>
</dbReference>
<comment type="catalytic activity">
    <reaction evidence="1 7">
        <text>a myo-inositol phosphate + H2O = myo-inositol + phosphate</text>
        <dbReference type="Rhea" id="RHEA:24056"/>
        <dbReference type="ChEBI" id="CHEBI:15377"/>
        <dbReference type="ChEBI" id="CHEBI:17268"/>
        <dbReference type="ChEBI" id="CHEBI:43474"/>
        <dbReference type="ChEBI" id="CHEBI:84139"/>
        <dbReference type="EC" id="3.1.3.25"/>
    </reaction>
</comment>
<evidence type="ECO:0000313" key="8">
    <source>
        <dbReference type="EMBL" id="MCZ0726879.1"/>
    </source>
</evidence>
<dbReference type="PROSITE" id="PS00630">
    <property type="entry name" value="IMP_2"/>
    <property type="match status" value="1"/>
</dbReference>
<evidence type="ECO:0000313" key="9">
    <source>
        <dbReference type="Proteomes" id="UP001084650"/>
    </source>
</evidence>
<comment type="similarity">
    <text evidence="3 7">Belongs to the inositol monophosphatase superfamily.</text>
</comment>
<dbReference type="InterPro" id="IPR000760">
    <property type="entry name" value="Inositol_monophosphatase-like"/>
</dbReference>